<keyword evidence="7 21" id="KW-0645">Protease</keyword>
<dbReference type="GO" id="GO:0098552">
    <property type="term" value="C:side of membrane"/>
    <property type="evidence" value="ECO:0007669"/>
    <property type="project" value="UniProtKB-KW"/>
</dbReference>
<evidence type="ECO:0000256" key="7">
    <source>
        <dbReference type="ARBA" id="ARBA00022670"/>
    </source>
</evidence>
<feature type="region of interest" description="Disordered" evidence="22">
    <location>
        <begin position="31"/>
        <end position="75"/>
    </location>
</feature>
<evidence type="ECO:0000256" key="5">
    <source>
        <dbReference type="ARBA" id="ARBA00022475"/>
    </source>
</evidence>
<dbReference type="Pfam" id="PF11838">
    <property type="entry name" value="ERAP1_C"/>
    <property type="match status" value="1"/>
</dbReference>
<dbReference type="AlphaFoldDB" id="A0AAV2Q1V9"/>
<keyword evidence="28" id="KW-1185">Reference proteome</keyword>
<evidence type="ECO:0000256" key="3">
    <source>
        <dbReference type="ARBA" id="ARBA00004609"/>
    </source>
</evidence>
<feature type="domain" description="Peptidase M1 membrane alanine aminopeptidase" evidence="24">
    <location>
        <begin position="311"/>
        <end position="534"/>
    </location>
</feature>
<gene>
    <name evidence="27" type="ORF">MNOR_LOCUS5940</name>
</gene>
<keyword evidence="6" id="KW-0336">GPI-anchor</keyword>
<name>A0AAV2Q1V9_MEGNR</name>
<keyword evidence="21" id="KW-0031">Aminopeptidase</keyword>
<evidence type="ECO:0000256" key="17">
    <source>
        <dbReference type="ARBA" id="ARBA00023180"/>
    </source>
</evidence>
<evidence type="ECO:0000256" key="8">
    <source>
        <dbReference type="ARBA" id="ARBA00022692"/>
    </source>
</evidence>
<feature type="binding site" evidence="19">
    <location>
        <position position="387"/>
    </location>
    <ligand>
        <name>Zn(2+)</name>
        <dbReference type="ChEBI" id="CHEBI:29105"/>
        <note>catalytic</note>
    </ligand>
</feature>
<dbReference type="EC" id="3.4.11.-" evidence="21"/>
<evidence type="ECO:0000256" key="18">
    <source>
        <dbReference type="PIRSR" id="PIRSR634016-1"/>
    </source>
</evidence>
<dbReference type="SUPFAM" id="SSF55486">
    <property type="entry name" value="Metalloproteases ('zincins'), catalytic domain"/>
    <property type="match status" value="1"/>
</dbReference>
<keyword evidence="13" id="KW-1133">Transmembrane helix</keyword>
<dbReference type="Gene3D" id="1.25.50.20">
    <property type="match status" value="1"/>
</dbReference>
<dbReference type="CDD" id="cd09601">
    <property type="entry name" value="M1_APN-Q_like"/>
    <property type="match status" value="1"/>
</dbReference>
<dbReference type="SUPFAM" id="SSF63737">
    <property type="entry name" value="Leukotriene A4 hydrolase N-terminal domain"/>
    <property type="match status" value="1"/>
</dbReference>
<dbReference type="GO" id="GO:0070006">
    <property type="term" value="F:metalloaminopeptidase activity"/>
    <property type="evidence" value="ECO:0007669"/>
    <property type="project" value="TreeGrafter"/>
</dbReference>
<feature type="compositionally biased region" description="Low complexity" evidence="22">
    <location>
        <begin position="31"/>
        <end position="54"/>
    </location>
</feature>
<dbReference type="FunFam" id="2.60.40.1910:FF:000008">
    <property type="entry name" value="Aminopeptidase"/>
    <property type="match status" value="1"/>
</dbReference>
<feature type="compositionally biased region" description="Basic and acidic residues" evidence="22">
    <location>
        <begin position="55"/>
        <end position="74"/>
    </location>
</feature>
<evidence type="ECO:0000256" key="13">
    <source>
        <dbReference type="ARBA" id="ARBA00022989"/>
    </source>
</evidence>
<dbReference type="Pfam" id="PF01433">
    <property type="entry name" value="Peptidase_M1"/>
    <property type="match status" value="1"/>
</dbReference>
<dbReference type="GO" id="GO:0042277">
    <property type="term" value="F:peptide binding"/>
    <property type="evidence" value="ECO:0007669"/>
    <property type="project" value="TreeGrafter"/>
</dbReference>
<keyword evidence="5" id="KW-1003">Cell membrane</keyword>
<evidence type="ECO:0000256" key="16">
    <source>
        <dbReference type="ARBA" id="ARBA00023157"/>
    </source>
</evidence>
<evidence type="ECO:0000256" key="12">
    <source>
        <dbReference type="ARBA" id="ARBA00022833"/>
    </source>
</evidence>
<evidence type="ECO:0000313" key="27">
    <source>
        <dbReference type="EMBL" id="CAL4066693.1"/>
    </source>
</evidence>
<sequence length="889" mass="100460">MSGLHRGSGGHLPLLLLLLVLGIAAAQQQATTSGSGRSISDTSGSSGGTANSITSDEKDKELEKKSSKKEDKSSSRLPKSIEAVNYLLRLQPFVGGNFSINGYMEMTLMAKEATRTITLHMNDIITHNDTIKMINSPKNLCSLSTVMYAFRDDVPFYLSQLATTSKAQPLPYRFTHTIHSLVTQVDVFVPYKPNYPDTAGNKRWLACTQFQATQARRAFPCLDEPGFKATFEVSLARMENMTSISNMPKESTTPMSNQPGWVWDSFQKSVPMSSYVLAFMVSDLQYKNSTVDHPVHFRVWAREEALDQVDYAVEKGPLILKYFEDFFNISYPLPKQDQVALPDFGPGAMENWGLINYREAYLLVDPERSSASTKTTVAHIMAHEIAHMWFGNLVTAKWWDDLWLNEGFATFLSYLGTHDVEPTWNMLDLFVVKENHRAMNDDSLVSTHPIKTDVGSSTRELNFVIIYSKGCAIIRMMGHFLSEKTLRKGLSNFLEKYKYGNAEQDDLWEQLTLQAHKDGILASDLTVKNVMDTWTLQSGYPVITVSRDTAGTSAIISQERFLKHKSSNMSDDSSTRWWVPLSYTSQGENNFQSTVPKRWMGTSESSILLQSLPAKDQWIIFNCQETGFYRVNYDLENWYLIIQQLRSDHTAIHPANRAQIIDDTMNLASAGHLPMSTALSAYSYLVKEKEYIPWKTAMSNFGFLKGKFIDTPAYGVLQSFLLSHIIPLYESVGFEDSLRDPLPLQHKRRGAVKWACKLQHPQCINNSQHLFKSWMQNPKNTSIISSNLKQTVMCAAISAGGEKEWEFAWNQYLESDLPGEKSSMLQALGCTNKVWLLTRYLEMSFSSGSGVRKQDAKTVFRAITSNSLGQNIAWNYLIDNAQRIHKYLG</sequence>
<evidence type="ECO:0000313" key="28">
    <source>
        <dbReference type="Proteomes" id="UP001497623"/>
    </source>
</evidence>
<keyword evidence="10 23" id="KW-0732">Signal</keyword>
<comment type="subcellular location">
    <subcellularLocation>
        <location evidence="3">Cell membrane</location>
        <topology evidence="3">Lipid-anchor</topology>
        <topology evidence="3">GPI-anchor</topology>
    </subcellularLocation>
    <subcellularLocation>
        <location evidence="2">Membrane</location>
        <topology evidence="2">Single-pass membrane protein</topology>
    </subcellularLocation>
</comment>
<dbReference type="InterPro" id="IPR001930">
    <property type="entry name" value="Peptidase_M1"/>
</dbReference>
<dbReference type="GO" id="GO:0008270">
    <property type="term" value="F:zinc ion binding"/>
    <property type="evidence" value="ECO:0007669"/>
    <property type="project" value="UniProtKB-UniRule"/>
</dbReference>
<dbReference type="Gene3D" id="2.60.40.1730">
    <property type="entry name" value="tricorn interacting facor f3 domain"/>
    <property type="match status" value="1"/>
</dbReference>
<comment type="cofactor">
    <cofactor evidence="19 21">
        <name>Zn(2+)</name>
        <dbReference type="ChEBI" id="CHEBI:29105"/>
    </cofactor>
    <text evidence="19 21">Binds 1 zinc ion per subunit.</text>
</comment>
<dbReference type="EMBL" id="CAXKWB010002360">
    <property type="protein sequence ID" value="CAL4066693.1"/>
    <property type="molecule type" value="Genomic_DNA"/>
</dbReference>
<proteinExistence type="inferred from homology"/>
<dbReference type="GO" id="GO:0005886">
    <property type="term" value="C:plasma membrane"/>
    <property type="evidence" value="ECO:0007669"/>
    <property type="project" value="UniProtKB-SubCell"/>
</dbReference>
<dbReference type="GO" id="GO:0005615">
    <property type="term" value="C:extracellular space"/>
    <property type="evidence" value="ECO:0007669"/>
    <property type="project" value="TreeGrafter"/>
</dbReference>
<keyword evidence="14 21" id="KW-0482">Metalloprotease</keyword>
<evidence type="ECO:0000256" key="10">
    <source>
        <dbReference type="ARBA" id="ARBA00022729"/>
    </source>
</evidence>
<dbReference type="InterPro" id="IPR024571">
    <property type="entry name" value="ERAP1-like_C_dom"/>
</dbReference>
<keyword evidence="16" id="KW-1015">Disulfide bond</keyword>
<dbReference type="FunFam" id="1.25.50.20:FF:000001">
    <property type="entry name" value="Aminopeptidase"/>
    <property type="match status" value="1"/>
</dbReference>
<evidence type="ECO:0000256" key="23">
    <source>
        <dbReference type="SAM" id="SignalP"/>
    </source>
</evidence>
<evidence type="ECO:0000256" key="15">
    <source>
        <dbReference type="ARBA" id="ARBA00023136"/>
    </source>
</evidence>
<keyword evidence="8" id="KW-0812">Transmembrane</keyword>
<dbReference type="GO" id="GO:0006508">
    <property type="term" value="P:proteolysis"/>
    <property type="evidence" value="ECO:0007669"/>
    <property type="project" value="UniProtKB-KW"/>
</dbReference>
<evidence type="ECO:0000259" key="26">
    <source>
        <dbReference type="Pfam" id="PF17900"/>
    </source>
</evidence>
<dbReference type="GO" id="GO:0043171">
    <property type="term" value="P:peptide catabolic process"/>
    <property type="evidence" value="ECO:0007669"/>
    <property type="project" value="TreeGrafter"/>
</dbReference>
<organism evidence="27 28">
    <name type="scientific">Meganyctiphanes norvegica</name>
    <name type="common">Northern krill</name>
    <name type="synonym">Thysanopoda norvegica</name>
    <dbReference type="NCBI Taxonomy" id="48144"/>
    <lineage>
        <taxon>Eukaryota</taxon>
        <taxon>Metazoa</taxon>
        <taxon>Ecdysozoa</taxon>
        <taxon>Arthropoda</taxon>
        <taxon>Crustacea</taxon>
        <taxon>Multicrustacea</taxon>
        <taxon>Malacostraca</taxon>
        <taxon>Eumalacostraca</taxon>
        <taxon>Eucarida</taxon>
        <taxon>Euphausiacea</taxon>
        <taxon>Euphausiidae</taxon>
        <taxon>Meganyctiphanes</taxon>
    </lineage>
</organism>
<comment type="caution">
    <text evidence="27">The sequence shown here is derived from an EMBL/GenBank/DDBJ whole genome shotgun (WGS) entry which is preliminary data.</text>
</comment>
<evidence type="ECO:0000256" key="22">
    <source>
        <dbReference type="SAM" id="MobiDB-lite"/>
    </source>
</evidence>
<evidence type="ECO:0000256" key="11">
    <source>
        <dbReference type="ARBA" id="ARBA00022801"/>
    </source>
</evidence>
<dbReference type="Gene3D" id="2.60.40.1910">
    <property type="match status" value="1"/>
</dbReference>
<feature type="site" description="Transition state stabilizer" evidence="20">
    <location>
        <position position="467"/>
    </location>
</feature>
<dbReference type="InterPro" id="IPR014782">
    <property type="entry name" value="Peptidase_M1_dom"/>
</dbReference>
<dbReference type="InterPro" id="IPR045357">
    <property type="entry name" value="Aminopeptidase_N-like_N"/>
</dbReference>
<evidence type="ECO:0000256" key="20">
    <source>
        <dbReference type="PIRSR" id="PIRSR634016-4"/>
    </source>
</evidence>
<protein>
    <recommendedName>
        <fullName evidence="21">Aminopeptidase</fullName>
        <ecNumber evidence="21">3.4.11.-</ecNumber>
    </recommendedName>
</protein>
<feature type="signal peptide" evidence="23">
    <location>
        <begin position="1"/>
        <end position="26"/>
    </location>
</feature>
<dbReference type="Gene3D" id="1.10.390.10">
    <property type="entry name" value="Neutral Protease Domain 2"/>
    <property type="match status" value="1"/>
</dbReference>
<dbReference type="GO" id="GO:0005737">
    <property type="term" value="C:cytoplasm"/>
    <property type="evidence" value="ECO:0007669"/>
    <property type="project" value="TreeGrafter"/>
</dbReference>
<evidence type="ECO:0000256" key="1">
    <source>
        <dbReference type="ARBA" id="ARBA00000098"/>
    </source>
</evidence>
<comment type="similarity">
    <text evidence="4 21">Belongs to the peptidase M1 family.</text>
</comment>
<evidence type="ECO:0000256" key="4">
    <source>
        <dbReference type="ARBA" id="ARBA00010136"/>
    </source>
</evidence>
<evidence type="ECO:0000256" key="19">
    <source>
        <dbReference type="PIRSR" id="PIRSR634016-3"/>
    </source>
</evidence>
<dbReference type="PANTHER" id="PTHR11533:SF294">
    <property type="entry name" value="THYROTROPIN-RELEASING HORMONE-DEGRADING ECTOENZYME"/>
    <property type="match status" value="1"/>
</dbReference>
<dbReference type="Proteomes" id="UP001497623">
    <property type="component" value="Unassembled WGS sequence"/>
</dbReference>
<dbReference type="FunFam" id="1.10.390.10:FF:000016">
    <property type="entry name" value="Glutamyl aminopeptidase"/>
    <property type="match status" value="1"/>
</dbReference>
<keyword evidence="17" id="KW-0325">Glycoprotein</keyword>
<keyword evidence="15" id="KW-0472">Membrane</keyword>
<accession>A0AAV2Q1V9</accession>
<evidence type="ECO:0000256" key="21">
    <source>
        <dbReference type="RuleBase" id="RU364040"/>
    </source>
</evidence>
<dbReference type="InterPro" id="IPR050344">
    <property type="entry name" value="Peptidase_M1_aminopeptidases"/>
</dbReference>
<evidence type="ECO:0000259" key="25">
    <source>
        <dbReference type="Pfam" id="PF11838"/>
    </source>
</evidence>
<evidence type="ECO:0000256" key="6">
    <source>
        <dbReference type="ARBA" id="ARBA00022622"/>
    </source>
</evidence>
<dbReference type="PRINTS" id="PR00756">
    <property type="entry name" value="ALADIPTASE"/>
</dbReference>
<keyword evidence="9 19" id="KW-0479">Metal-binding</keyword>
<feature type="binding site" evidence="19">
    <location>
        <position position="406"/>
    </location>
    <ligand>
        <name>Zn(2+)</name>
        <dbReference type="ChEBI" id="CHEBI:29105"/>
        <note>catalytic</note>
    </ligand>
</feature>
<dbReference type="InterPro" id="IPR027268">
    <property type="entry name" value="Peptidase_M4/M1_CTD_sf"/>
</dbReference>
<evidence type="ECO:0000256" key="9">
    <source>
        <dbReference type="ARBA" id="ARBA00022723"/>
    </source>
</evidence>
<dbReference type="GO" id="GO:0016285">
    <property type="term" value="F:alanyl aminopeptidase activity"/>
    <property type="evidence" value="ECO:0007669"/>
    <property type="project" value="UniProtKB-EC"/>
</dbReference>
<evidence type="ECO:0000256" key="2">
    <source>
        <dbReference type="ARBA" id="ARBA00004167"/>
    </source>
</evidence>
<dbReference type="InterPro" id="IPR034016">
    <property type="entry name" value="M1_APN-typ"/>
</dbReference>
<keyword evidence="6" id="KW-0449">Lipoprotein</keyword>
<feature type="active site" description="Proton acceptor" evidence="18">
    <location>
        <position position="384"/>
    </location>
</feature>
<dbReference type="PANTHER" id="PTHR11533">
    <property type="entry name" value="PROTEASE M1 ZINC METALLOPROTEASE"/>
    <property type="match status" value="1"/>
</dbReference>
<feature type="domain" description="Aminopeptidase N-like N-terminal" evidence="26">
    <location>
        <begin position="85"/>
        <end position="276"/>
    </location>
</feature>
<feature type="binding site" evidence="19">
    <location>
        <position position="383"/>
    </location>
    <ligand>
        <name>Zn(2+)</name>
        <dbReference type="ChEBI" id="CHEBI:29105"/>
        <note>catalytic</note>
    </ligand>
</feature>
<dbReference type="Pfam" id="PF17900">
    <property type="entry name" value="Peptidase_M1_N"/>
    <property type="match status" value="1"/>
</dbReference>
<feature type="chain" id="PRO_5043763513" description="Aminopeptidase" evidence="23">
    <location>
        <begin position="27"/>
        <end position="889"/>
    </location>
</feature>
<reference evidence="27 28" key="1">
    <citation type="submission" date="2024-05" db="EMBL/GenBank/DDBJ databases">
        <authorList>
            <person name="Wallberg A."/>
        </authorList>
    </citation>
    <scope>NUCLEOTIDE SEQUENCE [LARGE SCALE GENOMIC DNA]</scope>
</reference>
<dbReference type="InterPro" id="IPR042097">
    <property type="entry name" value="Aminopeptidase_N-like_N_sf"/>
</dbReference>
<evidence type="ECO:0000256" key="14">
    <source>
        <dbReference type="ARBA" id="ARBA00023049"/>
    </source>
</evidence>
<keyword evidence="12 19" id="KW-0862">Zinc</keyword>
<keyword evidence="11 21" id="KW-0378">Hydrolase</keyword>
<evidence type="ECO:0000259" key="24">
    <source>
        <dbReference type="Pfam" id="PF01433"/>
    </source>
</evidence>
<comment type="catalytic activity">
    <reaction evidence="1">
        <text>Release of an N-terminal amino acid, Xaa-|-Yaa- from a peptide, amide or arylamide. Xaa is preferably Ala, but may be most amino acids including Pro (slow action). When a terminal hydrophobic residue is followed by a prolyl residue, the two may be released as an intact Xaa-Pro dipeptide.</text>
        <dbReference type="EC" id="3.4.11.2"/>
    </reaction>
</comment>
<feature type="domain" description="ERAP1-like C-terminal" evidence="25">
    <location>
        <begin position="618"/>
        <end position="889"/>
    </location>
</feature>